<evidence type="ECO:0000259" key="2">
    <source>
        <dbReference type="PROSITE" id="PS50011"/>
    </source>
</evidence>
<feature type="compositionally biased region" description="Polar residues" evidence="1">
    <location>
        <begin position="709"/>
        <end position="723"/>
    </location>
</feature>
<dbReference type="Gene3D" id="1.10.510.10">
    <property type="entry name" value="Transferase(Phosphotransferase) domain 1"/>
    <property type="match status" value="1"/>
</dbReference>
<dbReference type="SMART" id="SM00220">
    <property type="entry name" value="S_TKc"/>
    <property type="match status" value="1"/>
</dbReference>
<evidence type="ECO:0000313" key="4">
    <source>
        <dbReference type="Proteomes" id="UP000008784"/>
    </source>
</evidence>
<dbReference type="HOGENOM" id="CLU_356361_0_0_1"/>
<reference evidence="3 4" key="1">
    <citation type="journal article" date="2011" name="PLoS Pathog.">
        <title>Genomic and proteomic analyses of the fungus Arthrobotrys oligospora provide insights into nematode-trap formation.</title>
        <authorList>
            <person name="Yang J."/>
            <person name="Wang L."/>
            <person name="Ji X."/>
            <person name="Feng Y."/>
            <person name="Li X."/>
            <person name="Zou C."/>
            <person name="Xu J."/>
            <person name="Ren Y."/>
            <person name="Mi Q."/>
            <person name="Wu J."/>
            <person name="Liu S."/>
            <person name="Liu Y."/>
            <person name="Huang X."/>
            <person name="Wang H."/>
            <person name="Niu X."/>
            <person name="Li J."/>
            <person name="Liang L."/>
            <person name="Luo Y."/>
            <person name="Ji K."/>
            <person name="Zhou W."/>
            <person name="Yu Z."/>
            <person name="Li G."/>
            <person name="Liu Y."/>
            <person name="Li L."/>
            <person name="Qiao M."/>
            <person name="Feng L."/>
            <person name="Zhang K.-Q."/>
        </authorList>
    </citation>
    <scope>NUCLEOTIDE SEQUENCE [LARGE SCALE GENOMIC DNA]</scope>
    <source>
        <strain evidence="4">ATCC 24927 / CBS 115.81 / DSM 1491</strain>
    </source>
</reference>
<protein>
    <recommendedName>
        <fullName evidence="2">Protein kinase domain-containing protein</fullName>
    </recommendedName>
</protein>
<evidence type="ECO:0000256" key="1">
    <source>
        <dbReference type="SAM" id="MobiDB-lite"/>
    </source>
</evidence>
<feature type="region of interest" description="Disordered" evidence="1">
    <location>
        <begin position="756"/>
        <end position="775"/>
    </location>
</feature>
<dbReference type="GO" id="GO:0004672">
    <property type="term" value="F:protein kinase activity"/>
    <property type="evidence" value="ECO:0007669"/>
    <property type="project" value="InterPro"/>
</dbReference>
<dbReference type="EMBL" id="ADOT01000005">
    <property type="protein sequence ID" value="EGX54320.1"/>
    <property type="molecule type" value="Genomic_DNA"/>
</dbReference>
<keyword evidence="4" id="KW-1185">Reference proteome</keyword>
<feature type="region of interest" description="Disordered" evidence="1">
    <location>
        <begin position="709"/>
        <end position="730"/>
    </location>
</feature>
<dbReference type="GeneID" id="22888220"/>
<sequence>MTQCRLQGLIQQLGSTRDQGFPIKGIRTWQPYAYDPAYNPSKKQSKYEQYSFPKSELRKFVENLDDDTFRGLLFPTCNCEPCKLNLSSAMFNVTTTTVSKASFPISPLKGLILESYLSSFVWLIENGAPWYILYLLVNELKDSPNALTESSLDRFGVEVLDTKQKIRSREGDICKIEYSVGGVDLVLHYDEKRARESRTGILGHEQYRALESSHPRYFMRDLLSQPRALHRFEDHDCLPISENVEILKRDDNAIGEALIYFADIEGLENIPPPPPTAFPQTTTFKSHLFAIKRFMEEDLCQGLREWFSVNKALEITSKASAENILAPLSAFRYRKSFFIVYPRAICSLDKYLTCTDQKKRPNIEIPIENLWYQLAKVATTMELLHSKGHHHLDLTLANLLVFENGDLKICDFGESGVSGSDLSSIEEFAHASPEQIKDIMEILTETRTGNPPARTLSSEFKSQANTRGDCLKSYDIYCFGQVCFETATYATLGWERSELRMYLFQEDEKSIRQGAFYRRCEQTGTLVNKDIIEEVLHKLAIYPLQTVFSKSIQLQRRSKQKIDYHGISTIIRDLISPNIQFRLNQGSGLPNKILQCLPHHPDLRNPILQTRGTSSEEVQNEFLAGCNKGEISSTSKHLKGTGKIPPPRELPSNGKIAVVKDPSIHGSTPRWSQFPRPRPPEPLAAEGIVSVPAVLGGEVWNQRSTSLINGEPCKNSTKNSTGSAEDAESHGCLSVMRNVTSSICRLFKKWSRSQTSQKAAQKAKSLKNDEGFWDRSPLQQKSGILAV</sequence>
<feature type="region of interest" description="Disordered" evidence="1">
    <location>
        <begin position="634"/>
        <end position="654"/>
    </location>
</feature>
<proteinExistence type="predicted"/>
<feature type="domain" description="Protein kinase" evidence="2">
    <location>
        <begin position="232"/>
        <end position="623"/>
    </location>
</feature>
<organism evidence="3 4">
    <name type="scientific">Arthrobotrys oligospora (strain ATCC 24927 / CBS 115.81 / DSM 1491)</name>
    <name type="common">Nematode-trapping fungus</name>
    <name type="synonym">Didymozoophaga oligospora</name>
    <dbReference type="NCBI Taxonomy" id="756982"/>
    <lineage>
        <taxon>Eukaryota</taxon>
        <taxon>Fungi</taxon>
        <taxon>Dikarya</taxon>
        <taxon>Ascomycota</taxon>
        <taxon>Pezizomycotina</taxon>
        <taxon>Orbiliomycetes</taxon>
        <taxon>Orbiliales</taxon>
        <taxon>Orbiliaceae</taxon>
        <taxon>Orbilia</taxon>
        <taxon>Orbilia oligospora</taxon>
    </lineage>
</organism>
<dbReference type="Pfam" id="PF00069">
    <property type="entry name" value="Pkinase"/>
    <property type="match status" value="1"/>
</dbReference>
<accession>G1WYJ3</accession>
<dbReference type="AlphaFoldDB" id="G1WYJ3"/>
<dbReference type="RefSeq" id="XP_011117305.1">
    <property type="nucleotide sequence ID" value="XM_011119003.1"/>
</dbReference>
<dbReference type="InParanoid" id="G1WYJ3"/>
<gene>
    <name evidence="3" type="ORF">AOL_s00004g353</name>
</gene>
<comment type="caution">
    <text evidence="3">The sequence shown here is derived from an EMBL/GenBank/DDBJ whole genome shotgun (WGS) entry which is preliminary data.</text>
</comment>
<dbReference type="Proteomes" id="UP000008784">
    <property type="component" value="Unassembled WGS sequence"/>
</dbReference>
<dbReference type="PROSITE" id="PS50011">
    <property type="entry name" value="PROTEIN_KINASE_DOM"/>
    <property type="match status" value="1"/>
</dbReference>
<dbReference type="InterPro" id="IPR000719">
    <property type="entry name" value="Prot_kinase_dom"/>
</dbReference>
<dbReference type="InterPro" id="IPR011009">
    <property type="entry name" value="Kinase-like_dom_sf"/>
</dbReference>
<dbReference type="SUPFAM" id="SSF56112">
    <property type="entry name" value="Protein kinase-like (PK-like)"/>
    <property type="match status" value="1"/>
</dbReference>
<dbReference type="GO" id="GO:0005524">
    <property type="term" value="F:ATP binding"/>
    <property type="evidence" value="ECO:0007669"/>
    <property type="project" value="InterPro"/>
</dbReference>
<name>G1WYJ3_ARTOA</name>
<dbReference type="OrthoDB" id="5398349at2759"/>
<evidence type="ECO:0000313" key="3">
    <source>
        <dbReference type="EMBL" id="EGX54320.1"/>
    </source>
</evidence>